<keyword evidence="10" id="KW-1185">Reference proteome</keyword>
<reference evidence="9 10" key="1">
    <citation type="submission" date="2020-08" db="EMBL/GenBank/DDBJ databases">
        <authorList>
            <person name="Liu C."/>
            <person name="Sun Q."/>
        </authorList>
    </citation>
    <scope>NUCLEOTIDE SEQUENCE [LARGE SCALE GENOMIC DNA]</scope>
    <source>
        <strain evidence="9 10">NSJ-18</strain>
    </source>
</reference>
<keyword evidence="6 7" id="KW-0472">Membrane</keyword>
<evidence type="ECO:0000313" key="9">
    <source>
        <dbReference type="EMBL" id="MBC5997704.1"/>
    </source>
</evidence>
<dbReference type="InterPro" id="IPR011701">
    <property type="entry name" value="MFS"/>
</dbReference>
<evidence type="ECO:0000256" key="7">
    <source>
        <dbReference type="SAM" id="Phobius"/>
    </source>
</evidence>
<sequence>MKQHSQDKTGFMATAAIMSIFLLAMGVGTITPAIQNIAEAYPNVPYTTIIYISTLPTLTLLPASLITGAVAGKKVKYKTLALIGVLLFIISGCAPAFINSTFTLVLISRAVLGIALGIIAPLGNAIIFGLYEGQKRANLVGIGTVVTNLGGVVLQMLGGTLAGINWSYCFLGHALGIISFLIILFFLPEPKKIEEPSVDIKSGKKEKLGVGVWVICILFGVINILNYPTMMNMSTLLVNRGLGDATVAATVLSLFTVGGMIGGAIFGKVFQITKRFVIAVACTIMAMGVGLIVIAKSTFVMMAGTTLLGLGFSICMPAIFMILGMMTTPSQNTFAISLATAIMNFGSFVSTYWVMAIQGITGDGVFMPIVLEFIIFAVAAVIFLVVNPIPKQKEVEEGK</sequence>
<evidence type="ECO:0000256" key="2">
    <source>
        <dbReference type="ARBA" id="ARBA00022448"/>
    </source>
</evidence>
<feature type="transmembrane region" description="Helical" evidence="7">
    <location>
        <begin position="138"/>
        <end position="158"/>
    </location>
</feature>
<feature type="transmembrane region" description="Helical" evidence="7">
    <location>
        <begin position="334"/>
        <end position="353"/>
    </location>
</feature>
<feature type="transmembrane region" description="Helical" evidence="7">
    <location>
        <begin position="247"/>
        <end position="269"/>
    </location>
</feature>
<keyword evidence="3" id="KW-1003">Cell membrane</keyword>
<evidence type="ECO:0000313" key="10">
    <source>
        <dbReference type="Proteomes" id="UP000609849"/>
    </source>
</evidence>
<feature type="transmembrane region" description="Helical" evidence="7">
    <location>
        <begin position="110"/>
        <end position="131"/>
    </location>
</feature>
<organism evidence="9 10">
    <name type="scientific">Romboutsia faecis</name>
    <dbReference type="NCBI Taxonomy" id="2764597"/>
    <lineage>
        <taxon>Bacteria</taxon>
        <taxon>Bacillati</taxon>
        <taxon>Bacillota</taxon>
        <taxon>Clostridia</taxon>
        <taxon>Peptostreptococcales</taxon>
        <taxon>Peptostreptococcaceae</taxon>
        <taxon>Romboutsia</taxon>
    </lineage>
</organism>
<feature type="transmembrane region" description="Helical" evidence="7">
    <location>
        <begin position="164"/>
        <end position="187"/>
    </location>
</feature>
<feature type="transmembrane region" description="Helical" evidence="7">
    <location>
        <begin position="12"/>
        <end position="34"/>
    </location>
</feature>
<dbReference type="Pfam" id="PF07690">
    <property type="entry name" value="MFS_1"/>
    <property type="match status" value="1"/>
</dbReference>
<feature type="transmembrane region" description="Helical" evidence="7">
    <location>
        <begin position="79"/>
        <end position="98"/>
    </location>
</feature>
<evidence type="ECO:0000256" key="6">
    <source>
        <dbReference type="ARBA" id="ARBA00023136"/>
    </source>
</evidence>
<feature type="domain" description="Major facilitator superfamily (MFS) profile" evidence="8">
    <location>
        <begin position="12"/>
        <end position="395"/>
    </location>
</feature>
<feature type="transmembrane region" description="Helical" evidence="7">
    <location>
        <begin position="46"/>
        <end position="67"/>
    </location>
</feature>
<dbReference type="PANTHER" id="PTHR43124:SF3">
    <property type="entry name" value="CHLORAMPHENICOL EFFLUX PUMP RV0191"/>
    <property type="match status" value="1"/>
</dbReference>
<evidence type="ECO:0000256" key="4">
    <source>
        <dbReference type="ARBA" id="ARBA00022692"/>
    </source>
</evidence>
<dbReference type="InterPro" id="IPR036259">
    <property type="entry name" value="MFS_trans_sf"/>
</dbReference>
<keyword evidence="4 7" id="KW-0812">Transmembrane</keyword>
<feature type="transmembrane region" description="Helical" evidence="7">
    <location>
        <begin position="365"/>
        <end position="386"/>
    </location>
</feature>
<dbReference type="Gene3D" id="1.20.1250.20">
    <property type="entry name" value="MFS general substrate transporter like domains"/>
    <property type="match status" value="1"/>
</dbReference>
<comment type="caution">
    <text evidence="9">The sequence shown here is derived from an EMBL/GenBank/DDBJ whole genome shotgun (WGS) entry which is preliminary data.</text>
</comment>
<evidence type="ECO:0000256" key="1">
    <source>
        <dbReference type="ARBA" id="ARBA00004651"/>
    </source>
</evidence>
<proteinExistence type="predicted"/>
<keyword evidence="5 7" id="KW-1133">Transmembrane helix</keyword>
<dbReference type="Proteomes" id="UP000609849">
    <property type="component" value="Unassembled WGS sequence"/>
</dbReference>
<protein>
    <submittedName>
        <fullName evidence="9">MFS transporter</fullName>
    </submittedName>
</protein>
<dbReference type="PROSITE" id="PS50850">
    <property type="entry name" value="MFS"/>
    <property type="match status" value="1"/>
</dbReference>
<comment type="subcellular location">
    <subcellularLocation>
        <location evidence="1">Cell membrane</location>
        <topology evidence="1">Multi-pass membrane protein</topology>
    </subcellularLocation>
</comment>
<dbReference type="SUPFAM" id="SSF103473">
    <property type="entry name" value="MFS general substrate transporter"/>
    <property type="match status" value="1"/>
</dbReference>
<gene>
    <name evidence="9" type="ORF">H8923_13105</name>
</gene>
<dbReference type="RefSeq" id="WP_153972348.1">
    <property type="nucleotide sequence ID" value="NZ_JACRWE010000006.1"/>
</dbReference>
<dbReference type="EMBL" id="JACRWE010000006">
    <property type="protein sequence ID" value="MBC5997704.1"/>
    <property type="molecule type" value="Genomic_DNA"/>
</dbReference>
<evidence type="ECO:0000259" key="8">
    <source>
        <dbReference type="PROSITE" id="PS50850"/>
    </source>
</evidence>
<feature type="transmembrane region" description="Helical" evidence="7">
    <location>
        <begin position="301"/>
        <end position="322"/>
    </location>
</feature>
<dbReference type="InterPro" id="IPR050189">
    <property type="entry name" value="MFS_Efflux_Transporters"/>
</dbReference>
<feature type="transmembrane region" description="Helical" evidence="7">
    <location>
        <begin position="276"/>
        <end position="295"/>
    </location>
</feature>
<keyword evidence="2" id="KW-0813">Transport</keyword>
<feature type="transmembrane region" description="Helical" evidence="7">
    <location>
        <begin position="208"/>
        <end position="227"/>
    </location>
</feature>
<evidence type="ECO:0000256" key="3">
    <source>
        <dbReference type="ARBA" id="ARBA00022475"/>
    </source>
</evidence>
<accession>A0ABR7JS14</accession>
<dbReference type="InterPro" id="IPR020846">
    <property type="entry name" value="MFS_dom"/>
</dbReference>
<name>A0ABR7JS14_9FIRM</name>
<evidence type="ECO:0000256" key="5">
    <source>
        <dbReference type="ARBA" id="ARBA00022989"/>
    </source>
</evidence>
<dbReference type="PANTHER" id="PTHR43124">
    <property type="entry name" value="PURINE EFFLUX PUMP PBUE"/>
    <property type="match status" value="1"/>
</dbReference>